<dbReference type="EMBL" id="CP042430">
    <property type="protein sequence ID" value="QEC49146.1"/>
    <property type="molecule type" value="Genomic_DNA"/>
</dbReference>
<accession>A0A5B8U7R1</accession>
<evidence type="ECO:0000313" key="1">
    <source>
        <dbReference type="EMBL" id="QEC49146.1"/>
    </source>
</evidence>
<dbReference type="OrthoDB" id="5180879at2"/>
<protein>
    <submittedName>
        <fullName evidence="1">Nucleotidyltransferase family protein</fullName>
    </submittedName>
</protein>
<dbReference type="AlphaFoldDB" id="A0A5B8U7R1"/>
<dbReference type="Proteomes" id="UP000321805">
    <property type="component" value="Chromosome"/>
</dbReference>
<dbReference type="GO" id="GO:0016740">
    <property type="term" value="F:transferase activity"/>
    <property type="evidence" value="ECO:0007669"/>
    <property type="project" value="UniProtKB-KW"/>
</dbReference>
<keyword evidence="2" id="KW-1185">Reference proteome</keyword>
<evidence type="ECO:0000313" key="2">
    <source>
        <dbReference type="Proteomes" id="UP000321805"/>
    </source>
</evidence>
<dbReference type="KEGG" id="bsol:FSW04_17220"/>
<keyword evidence="1" id="KW-0808">Transferase</keyword>
<gene>
    <name evidence="1" type="ORF">FSW04_17220</name>
</gene>
<reference evidence="1 2" key="1">
    <citation type="journal article" date="2018" name="J. Microbiol.">
        <title>Baekduia soli gen. nov., sp. nov., a novel bacterium isolated from the soil of Baekdu Mountain and proposal of a novel family name, Baekduiaceae fam. nov.</title>
        <authorList>
            <person name="An D.S."/>
            <person name="Siddiqi M.Z."/>
            <person name="Kim K.H."/>
            <person name="Yu H.S."/>
            <person name="Im W.T."/>
        </authorList>
    </citation>
    <scope>NUCLEOTIDE SEQUENCE [LARGE SCALE GENOMIC DNA]</scope>
    <source>
        <strain evidence="1 2">BR7-21</strain>
    </source>
</reference>
<sequence length="257" mass="27897">MSTETSARRACASAFVVHPAIAAPLAAFDREGVRWCLLRGAAELDRVDGDVDLLVSHSDLRGLRRALAALGGYPPQNSWGRQPHRFFVDETVVPGERVKLDVVTTLAFGRYGELPTGAADTVLAARERCDGLWVPAPADAFWALLLHAVLDRGRIRAERAAELLVLAGRAGEGDSPLRDVVEEACPPGWDTGRVVEAVHAGAWDELSRLGPQLRDRWPGSSPARRTLTVGVRKVLRKAQRLQQSGSIASYRRARSTG</sequence>
<name>A0A5B8U7R1_9ACTN</name>
<dbReference type="RefSeq" id="WP_146921482.1">
    <property type="nucleotide sequence ID" value="NZ_CP042430.1"/>
</dbReference>
<organism evidence="1 2">
    <name type="scientific">Baekduia soli</name>
    <dbReference type="NCBI Taxonomy" id="496014"/>
    <lineage>
        <taxon>Bacteria</taxon>
        <taxon>Bacillati</taxon>
        <taxon>Actinomycetota</taxon>
        <taxon>Thermoleophilia</taxon>
        <taxon>Solirubrobacterales</taxon>
        <taxon>Baekduiaceae</taxon>
        <taxon>Baekduia</taxon>
    </lineage>
</organism>
<proteinExistence type="predicted"/>